<dbReference type="VEuPathDB" id="VectorBase:GMOY001911"/>
<reference evidence="1" key="1">
    <citation type="submission" date="2020-05" db="UniProtKB">
        <authorList>
            <consortium name="EnsemblMetazoa"/>
        </authorList>
    </citation>
    <scope>IDENTIFICATION</scope>
    <source>
        <strain evidence="1">Yale</strain>
    </source>
</reference>
<sequence length="297" mass="34683">MELFKENMCFVKYNTTRFFTKGILRTLSFLPEAVKNDEIDKFKIPFVNWQNFIKKEIEDIPSRNIVFSKFEHLSSDSNCMDLIDTAYKYNESSDIPKDVFTNINNRRLYNYLTDKSRCPRLADDAKTFVRNYEDNIKRERKKLFESAHKFHIDRVKSLSTEQHAIIVRLFEMVFGPCSRSHKRMCNCYKFRTSVPIMRIEGKAGSGKTSIMFVVNGLVQYSSKYSLTYLTPTNVLLNSIREGAGVDKINVKTVFSFISKAIRCKYDELCKFFTYTSVISDDKFDSSFLENLNVEAFG</sequence>
<dbReference type="AlphaFoldDB" id="A0A1B0FE96"/>
<evidence type="ECO:0000313" key="2">
    <source>
        <dbReference type="Proteomes" id="UP000092444"/>
    </source>
</evidence>
<name>A0A1B0FE96_GLOMM</name>
<organism evidence="1 2">
    <name type="scientific">Glossina morsitans morsitans</name>
    <name type="common">Savannah tsetse fly</name>
    <dbReference type="NCBI Taxonomy" id="37546"/>
    <lineage>
        <taxon>Eukaryota</taxon>
        <taxon>Metazoa</taxon>
        <taxon>Ecdysozoa</taxon>
        <taxon>Arthropoda</taxon>
        <taxon>Hexapoda</taxon>
        <taxon>Insecta</taxon>
        <taxon>Pterygota</taxon>
        <taxon>Neoptera</taxon>
        <taxon>Endopterygota</taxon>
        <taxon>Diptera</taxon>
        <taxon>Brachycera</taxon>
        <taxon>Muscomorpha</taxon>
        <taxon>Hippoboscoidea</taxon>
        <taxon>Glossinidae</taxon>
        <taxon>Glossina</taxon>
    </lineage>
</organism>
<keyword evidence="2" id="KW-1185">Reference proteome</keyword>
<dbReference type="SUPFAM" id="SSF52540">
    <property type="entry name" value="P-loop containing nucleoside triphosphate hydrolases"/>
    <property type="match status" value="1"/>
</dbReference>
<dbReference type="EnsemblMetazoa" id="GMOY001911-RA">
    <property type="protein sequence ID" value="GMOY001911-PA"/>
    <property type="gene ID" value="GMOY001911"/>
</dbReference>
<dbReference type="InterPro" id="IPR027417">
    <property type="entry name" value="P-loop_NTPase"/>
</dbReference>
<accession>A0A1B0FE96</accession>
<dbReference type="EMBL" id="CCAG010010873">
    <property type="status" value="NOT_ANNOTATED_CDS"/>
    <property type="molecule type" value="Genomic_DNA"/>
</dbReference>
<dbReference type="Proteomes" id="UP000092444">
    <property type="component" value="Unassembled WGS sequence"/>
</dbReference>
<protein>
    <submittedName>
        <fullName evidence="1">Uncharacterized protein</fullName>
    </submittedName>
</protein>
<evidence type="ECO:0000313" key="1">
    <source>
        <dbReference type="EnsemblMetazoa" id="GMOY001911-PA"/>
    </source>
</evidence>
<proteinExistence type="predicted"/>